<evidence type="ECO:0000256" key="3">
    <source>
        <dbReference type="ARBA" id="ARBA00022833"/>
    </source>
</evidence>
<keyword evidence="1 9" id="KW-0479">Metal-binding</keyword>
<dbReference type="GO" id="GO:0003677">
    <property type="term" value="F:DNA binding"/>
    <property type="evidence" value="ECO:0007669"/>
    <property type="project" value="UniProtKB-UniRule"/>
</dbReference>
<dbReference type="Proteomes" id="UP001054252">
    <property type="component" value="Unassembled WGS sequence"/>
</dbReference>
<dbReference type="InterPro" id="IPR045174">
    <property type="entry name" value="Dof"/>
</dbReference>
<comment type="subcellular location">
    <subcellularLocation>
        <location evidence="8 9">Nucleus</location>
    </subcellularLocation>
</comment>
<feature type="compositionally biased region" description="Gly residues" evidence="10">
    <location>
        <begin position="1"/>
        <end position="10"/>
    </location>
</feature>
<feature type="domain" description="Dof-type" evidence="11">
    <location>
        <begin position="45"/>
        <end position="99"/>
    </location>
</feature>
<dbReference type="InterPro" id="IPR003851">
    <property type="entry name" value="Znf_Dof"/>
</dbReference>
<dbReference type="PANTHER" id="PTHR31992">
    <property type="entry name" value="DOF ZINC FINGER PROTEIN DOF1.4-RELATED"/>
    <property type="match status" value="1"/>
</dbReference>
<feature type="compositionally biased region" description="Polar residues" evidence="10">
    <location>
        <begin position="280"/>
        <end position="296"/>
    </location>
</feature>
<evidence type="ECO:0000256" key="5">
    <source>
        <dbReference type="ARBA" id="ARBA00023125"/>
    </source>
</evidence>
<dbReference type="GO" id="GO:0005634">
    <property type="term" value="C:nucleus"/>
    <property type="evidence" value="ECO:0007669"/>
    <property type="project" value="UniProtKB-SubCell"/>
</dbReference>
<keyword evidence="5 8" id="KW-0238">DNA-binding</keyword>
<dbReference type="GO" id="GO:0008270">
    <property type="term" value="F:zinc ion binding"/>
    <property type="evidence" value="ECO:0007669"/>
    <property type="project" value="UniProtKB-KW"/>
</dbReference>
<dbReference type="GO" id="GO:0003700">
    <property type="term" value="F:DNA-binding transcription factor activity"/>
    <property type="evidence" value="ECO:0007669"/>
    <property type="project" value="UniProtKB-UniRule"/>
</dbReference>
<evidence type="ECO:0000256" key="1">
    <source>
        <dbReference type="ARBA" id="ARBA00022723"/>
    </source>
</evidence>
<gene>
    <name evidence="12" type="ORF">SLEP1_g22238</name>
</gene>
<keyword evidence="13" id="KW-1185">Reference proteome</keyword>
<evidence type="ECO:0000259" key="11">
    <source>
        <dbReference type="PROSITE" id="PS50884"/>
    </source>
</evidence>
<dbReference type="PROSITE" id="PS50884">
    <property type="entry name" value="ZF_DOF_2"/>
    <property type="match status" value="1"/>
</dbReference>
<evidence type="ECO:0000256" key="7">
    <source>
        <dbReference type="ARBA" id="ARBA00023242"/>
    </source>
</evidence>
<sequence length="307" mass="33372">MQQGGRGGGDGIDEEMRQNPPQDRRLKPLQQGENQNQPHQQHQPQKCPRCDSPNTKFCYYNNYSLTQPRFFCKTCRRYWTQGGTLRNVPVGGGCRKGKRTKSSSSGDNSRSIQQQPPQTLMNPTSNILSSNPVIAGSLALRAKEPGNLASPSGVFSMGSYYPGGGFLSSLAAIQSLHPPPGFNQPLNRPLTAGGDLGGSSNLGLFQGYRTSVPSFGLQQPPSQFYMGGREKVETSIMYQSDQETMPQSTRASQNWQQNFINNIANPNASDAALWSISAAPSTTRNNTGSSSLNRNQWPDLPGYGAPP</sequence>
<name>A0AAV5JHD9_9ROSI</name>
<keyword evidence="7 8" id="KW-0539">Nucleus</keyword>
<keyword evidence="6 9" id="KW-0804">Transcription</keyword>
<dbReference type="EMBL" id="BPVZ01000033">
    <property type="protein sequence ID" value="GKV10937.1"/>
    <property type="molecule type" value="Genomic_DNA"/>
</dbReference>
<keyword evidence="4 9" id="KW-0805">Transcription regulation</keyword>
<dbReference type="PROSITE" id="PS01361">
    <property type="entry name" value="ZF_DOF_1"/>
    <property type="match status" value="1"/>
</dbReference>
<evidence type="ECO:0000256" key="6">
    <source>
        <dbReference type="ARBA" id="ARBA00023163"/>
    </source>
</evidence>
<keyword evidence="2 8" id="KW-0863">Zinc-finger</keyword>
<evidence type="ECO:0000256" key="8">
    <source>
        <dbReference type="PROSITE-ProRule" id="PRU00071"/>
    </source>
</evidence>
<protein>
    <recommendedName>
        <fullName evidence="9">Dof zinc finger protein</fullName>
    </recommendedName>
</protein>
<accession>A0AAV5JHD9</accession>
<evidence type="ECO:0000256" key="4">
    <source>
        <dbReference type="ARBA" id="ARBA00023015"/>
    </source>
</evidence>
<feature type="region of interest" description="Disordered" evidence="10">
    <location>
        <begin position="280"/>
        <end position="307"/>
    </location>
</feature>
<evidence type="ECO:0000313" key="12">
    <source>
        <dbReference type="EMBL" id="GKV10937.1"/>
    </source>
</evidence>
<evidence type="ECO:0000256" key="2">
    <source>
        <dbReference type="ARBA" id="ARBA00022771"/>
    </source>
</evidence>
<feature type="compositionally biased region" description="Polar residues" evidence="10">
    <location>
        <begin position="107"/>
        <end position="126"/>
    </location>
</feature>
<feature type="compositionally biased region" description="Basic and acidic residues" evidence="10">
    <location>
        <begin position="14"/>
        <end position="26"/>
    </location>
</feature>
<comment type="function">
    <text evidence="9">Transcription factor that binds specifically to a 5'-AA[AG]G-3' consensus core sequence.</text>
</comment>
<feature type="region of interest" description="Disordered" evidence="10">
    <location>
        <begin position="1"/>
        <end position="48"/>
    </location>
</feature>
<dbReference type="Pfam" id="PF02701">
    <property type="entry name" value="Zn_ribbon_Dof"/>
    <property type="match status" value="1"/>
</dbReference>
<dbReference type="PANTHER" id="PTHR31992:SF108">
    <property type="entry name" value="DOF ZINC FINGER PROTEIN"/>
    <property type="match status" value="1"/>
</dbReference>
<evidence type="ECO:0000313" key="13">
    <source>
        <dbReference type="Proteomes" id="UP001054252"/>
    </source>
</evidence>
<dbReference type="AlphaFoldDB" id="A0AAV5JHD9"/>
<proteinExistence type="predicted"/>
<reference evidence="12 13" key="1">
    <citation type="journal article" date="2021" name="Commun. Biol.">
        <title>The genome of Shorea leprosula (Dipterocarpaceae) highlights the ecological relevance of drought in aseasonal tropical rainforests.</title>
        <authorList>
            <person name="Ng K.K.S."/>
            <person name="Kobayashi M.J."/>
            <person name="Fawcett J.A."/>
            <person name="Hatakeyama M."/>
            <person name="Paape T."/>
            <person name="Ng C.H."/>
            <person name="Ang C.C."/>
            <person name="Tnah L.H."/>
            <person name="Lee C.T."/>
            <person name="Nishiyama T."/>
            <person name="Sese J."/>
            <person name="O'Brien M.J."/>
            <person name="Copetti D."/>
            <person name="Mohd Noor M.I."/>
            <person name="Ong R.C."/>
            <person name="Putra M."/>
            <person name="Sireger I.Z."/>
            <person name="Indrioko S."/>
            <person name="Kosugi Y."/>
            <person name="Izuno A."/>
            <person name="Isagi Y."/>
            <person name="Lee S.L."/>
            <person name="Shimizu K.K."/>
        </authorList>
    </citation>
    <scope>NUCLEOTIDE SEQUENCE [LARGE SCALE GENOMIC DNA]</scope>
    <source>
        <strain evidence="12">214</strain>
    </source>
</reference>
<feature type="region of interest" description="Disordered" evidence="10">
    <location>
        <begin position="86"/>
        <end position="126"/>
    </location>
</feature>
<comment type="caution">
    <text evidence="12">The sequence shown here is derived from an EMBL/GenBank/DDBJ whole genome shotgun (WGS) entry which is preliminary data.</text>
</comment>
<feature type="compositionally biased region" description="Low complexity" evidence="10">
    <location>
        <begin position="30"/>
        <end position="45"/>
    </location>
</feature>
<evidence type="ECO:0000256" key="9">
    <source>
        <dbReference type="RuleBase" id="RU369094"/>
    </source>
</evidence>
<keyword evidence="3 9" id="KW-0862">Zinc</keyword>
<evidence type="ECO:0000256" key="10">
    <source>
        <dbReference type="SAM" id="MobiDB-lite"/>
    </source>
</evidence>
<organism evidence="12 13">
    <name type="scientific">Rubroshorea leprosula</name>
    <dbReference type="NCBI Taxonomy" id="152421"/>
    <lineage>
        <taxon>Eukaryota</taxon>
        <taxon>Viridiplantae</taxon>
        <taxon>Streptophyta</taxon>
        <taxon>Embryophyta</taxon>
        <taxon>Tracheophyta</taxon>
        <taxon>Spermatophyta</taxon>
        <taxon>Magnoliopsida</taxon>
        <taxon>eudicotyledons</taxon>
        <taxon>Gunneridae</taxon>
        <taxon>Pentapetalae</taxon>
        <taxon>rosids</taxon>
        <taxon>malvids</taxon>
        <taxon>Malvales</taxon>
        <taxon>Dipterocarpaceae</taxon>
        <taxon>Rubroshorea</taxon>
    </lineage>
</organism>